<evidence type="ECO:0000256" key="12">
    <source>
        <dbReference type="RuleBase" id="RU363063"/>
    </source>
</evidence>
<evidence type="ECO:0000256" key="7">
    <source>
        <dbReference type="ARBA" id="ARBA00022989"/>
    </source>
</evidence>
<keyword evidence="3 12" id="KW-0328">Glycosyltransferase</keyword>
<evidence type="ECO:0000256" key="6">
    <source>
        <dbReference type="ARBA" id="ARBA00022968"/>
    </source>
</evidence>
<evidence type="ECO:0000256" key="10">
    <source>
        <dbReference type="ARBA" id="ARBA00023180"/>
    </source>
</evidence>
<dbReference type="Pfam" id="PF01762">
    <property type="entry name" value="Galactosyl_T"/>
    <property type="match status" value="1"/>
</dbReference>
<dbReference type="AlphaFoldDB" id="A0A8C6MBP1"/>
<evidence type="ECO:0000256" key="4">
    <source>
        <dbReference type="ARBA" id="ARBA00022679"/>
    </source>
</evidence>
<evidence type="ECO:0000256" key="11">
    <source>
        <dbReference type="ARBA" id="ARBA00043952"/>
    </source>
</evidence>
<evidence type="ECO:0000256" key="9">
    <source>
        <dbReference type="ARBA" id="ARBA00023136"/>
    </source>
</evidence>
<sequence length="484" mass="55573">MCKWARLSGLPEQHGDKLKKIFCNCFLNLGLWGLKVQYVRILQWGNPKRVCFSHFGRKVISIHLLQPYFGLPSPSPINPCMSSLYIIERRVCNQVKSVFCDCRDIKKKRILKQLFLILGAVLMIVFISKYNIEPSISRSPHRRGQNYTKVKTHIGIAPNVLPMPKCEQNMSVTNMTDFKSLPSVIKTFLYYRHCRHFPMLLDAPDKCGGANGSGEVFLLLVIKSSPKNYDRREVLRKTWAKERLYKGAWIRRLFIVGTSGVDQEKAKLNTLLQMEQDEFGDILQWDFIDSFHNLTLKQTLFLQWVQTRCSAVPFLFNGDDDVFANTDNIIDYLQSLEDNDGSKHLFTGYLFIEEKVVRWTGSKYFIPVQIQETNTYPPYCGGGGYLLSGFTASVIHQMSQNITIHPIDDAYMGMCLAKAGLEPTSHSGVKTLGLNVPSKQQNDLEPCFLRQLLLVHRFLPPEMYVMWKQVNDPHLKCSPSTKLR</sequence>
<evidence type="ECO:0000256" key="1">
    <source>
        <dbReference type="ARBA" id="ARBA00004323"/>
    </source>
</evidence>
<dbReference type="GeneTree" id="ENSGT00940000159134"/>
<dbReference type="Proteomes" id="UP000694548">
    <property type="component" value="Chromosome sgr17"/>
</dbReference>
<dbReference type="GO" id="GO:0016266">
    <property type="term" value="P:protein O-linked glycosylation via N-acetyl-galactosamine"/>
    <property type="evidence" value="ECO:0007669"/>
    <property type="project" value="UniProtKB-ARBA"/>
</dbReference>
<evidence type="ECO:0000256" key="5">
    <source>
        <dbReference type="ARBA" id="ARBA00022692"/>
    </source>
</evidence>
<organism evidence="13 14">
    <name type="scientific">Nothobranchius furzeri</name>
    <name type="common">Turquoise killifish</name>
    <dbReference type="NCBI Taxonomy" id="105023"/>
    <lineage>
        <taxon>Eukaryota</taxon>
        <taxon>Metazoa</taxon>
        <taxon>Chordata</taxon>
        <taxon>Craniata</taxon>
        <taxon>Vertebrata</taxon>
        <taxon>Euteleostomi</taxon>
        <taxon>Actinopterygii</taxon>
        <taxon>Neopterygii</taxon>
        <taxon>Teleostei</taxon>
        <taxon>Neoteleostei</taxon>
        <taxon>Acanthomorphata</taxon>
        <taxon>Ovalentaria</taxon>
        <taxon>Atherinomorphae</taxon>
        <taxon>Cyprinodontiformes</taxon>
        <taxon>Nothobranchiidae</taxon>
        <taxon>Nothobranchius</taxon>
    </lineage>
</organism>
<evidence type="ECO:0000313" key="14">
    <source>
        <dbReference type="Proteomes" id="UP000694548"/>
    </source>
</evidence>
<dbReference type="GO" id="GO:0008499">
    <property type="term" value="F:N-acetyl-beta-D-glucosaminide beta-(1,3)-galactosyltransferase activity"/>
    <property type="evidence" value="ECO:0007669"/>
    <property type="project" value="UniProtKB-ARBA"/>
</dbReference>
<dbReference type="PANTHER" id="PTHR11214:SF23">
    <property type="entry name" value="N-ACETYLLACTOSAMINIDE BETA-1,3-N-ACETYLGLUCOSAMINYLTRANSFERASE 3"/>
    <property type="match status" value="1"/>
</dbReference>
<evidence type="ECO:0000256" key="8">
    <source>
        <dbReference type="ARBA" id="ARBA00023034"/>
    </source>
</evidence>
<evidence type="ECO:0000313" key="13">
    <source>
        <dbReference type="Ensembl" id="ENSNFUP00015031857.1"/>
    </source>
</evidence>
<keyword evidence="5 12" id="KW-0812">Transmembrane</keyword>
<comment type="similarity">
    <text evidence="2 12">Belongs to the glycosyltransferase 31 family.</text>
</comment>
<accession>A0A8C6MBP1</accession>
<evidence type="ECO:0000256" key="3">
    <source>
        <dbReference type="ARBA" id="ARBA00022676"/>
    </source>
</evidence>
<keyword evidence="9 12" id="KW-0472">Membrane</keyword>
<dbReference type="Ensembl" id="ENSNFUT00015033297.1">
    <property type="protein sequence ID" value="ENSNFUP00015031857.1"/>
    <property type="gene ID" value="ENSNFUG00015015602.1"/>
</dbReference>
<reference evidence="13" key="1">
    <citation type="submission" date="2014-08" db="EMBL/GenBank/DDBJ databases">
        <authorList>
            <person name="Senf B."/>
            <person name="Petzold A."/>
            <person name="Downie B.R."/>
            <person name="Koch P."/>
            <person name="Platzer M."/>
        </authorList>
    </citation>
    <scope>NUCLEOTIDE SEQUENCE [LARGE SCALE GENOMIC DNA]</scope>
    <source>
        <strain evidence="13">GRZ</strain>
    </source>
</reference>
<dbReference type="FunFam" id="3.90.550.50:FF:000009">
    <property type="entry name" value="Hexosyltransferase"/>
    <property type="match status" value="1"/>
</dbReference>
<feature type="transmembrane region" description="Helical" evidence="12">
    <location>
        <begin position="114"/>
        <end position="132"/>
    </location>
</feature>
<keyword evidence="14" id="KW-1185">Reference proteome</keyword>
<keyword evidence="10" id="KW-0325">Glycoprotein</keyword>
<reference evidence="13" key="2">
    <citation type="submission" date="2025-08" db="UniProtKB">
        <authorList>
            <consortium name="Ensembl"/>
        </authorList>
    </citation>
    <scope>IDENTIFICATION</scope>
</reference>
<comment type="pathway">
    <text evidence="11">Protein modification.</text>
</comment>
<dbReference type="InterPro" id="IPR002659">
    <property type="entry name" value="Glyco_trans_31"/>
</dbReference>
<keyword evidence="8 12" id="KW-0333">Golgi apparatus</keyword>
<dbReference type="Gene3D" id="3.90.550.50">
    <property type="match status" value="1"/>
</dbReference>
<dbReference type="PANTHER" id="PTHR11214">
    <property type="entry name" value="BETA-1,3-N-ACETYLGLUCOSAMINYLTRANSFERASE"/>
    <property type="match status" value="1"/>
</dbReference>
<proteinExistence type="inferred from homology"/>
<reference evidence="13" key="3">
    <citation type="submission" date="2025-09" db="UniProtKB">
        <authorList>
            <consortium name="Ensembl"/>
        </authorList>
    </citation>
    <scope>IDENTIFICATION</scope>
</reference>
<keyword evidence="6 12" id="KW-0735">Signal-anchor</keyword>
<comment type="subcellular location">
    <subcellularLocation>
        <location evidence="1 12">Golgi apparatus membrane</location>
        <topology evidence="1 12">Single-pass type II membrane protein</topology>
    </subcellularLocation>
</comment>
<keyword evidence="4" id="KW-0808">Transferase</keyword>
<dbReference type="GO" id="GO:0000139">
    <property type="term" value="C:Golgi membrane"/>
    <property type="evidence" value="ECO:0007669"/>
    <property type="project" value="UniProtKB-SubCell"/>
</dbReference>
<protein>
    <recommendedName>
        <fullName evidence="12">Hexosyltransferase</fullName>
        <ecNumber evidence="12">2.4.1.-</ecNumber>
    </recommendedName>
</protein>
<name>A0A8C6MBP1_NOTFU</name>
<keyword evidence="7 12" id="KW-1133">Transmembrane helix</keyword>
<evidence type="ECO:0000256" key="2">
    <source>
        <dbReference type="ARBA" id="ARBA00008661"/>
    </source>
</evidence>
<dbReference type="EC" id="2.4.1.-" evidence="12"/>
<dbReference type="GO" id="GO:0030311">
    <property type="term" value="P:poly-N-acetyllactosamine biosynthetic process"/>
    <property type="evidence" value="ECO:0007669"/>
    <property type="project" value="TreeGrafter"/>
</dbReference>